<evidence type="ECO:0000256" key="1">
    <source>
        <dbReference type="SAM" id="SignalP"/>
    </source>
</evidence>
<dbReference type="InterPro" id="IPR029058">
    <property type="entry name" value="AB_hydrolase_fold"/>
</dbReference>
<dbReference type="InterPro" id="IPR013094">
    <property type="entry name" value="AB_hydrolase_3"/>
</dbReference>
<dbReference type="AlphaFoldDB" id="A0A9P4JB22"/>
<dbReference type="GO" id="GO:0016787">
    <property type="term" value="F:hydrolase activity"/>
    <property type="evidence" value="ECO:0007669"/>
    <property type="project" value="InterPro"/>
</dbReference>
<name>A0A9P4JB22_9PEZI</name>
<protein>
    <submittedName>
        <fullName evidence="3">Alpha/beta-hydrolase</fullName>
    </submittedName>
</protein>
<dbReference type="OrthoDB" id="408631at2759"/>
<accession>A0A9P4JB22</accession>
<keyword evidence="4" id="KW-1185">Reference proteome</keyword>
<proteinExistence type="predicted"/>
<evidence type="ECO:0000259" key="2">
    <source>
        <dbReference type="Pfam" id="PF07859"/>
    </source>
</evidence>
<evidence type="ECO:0000313" key="3">
    <source>
        <dbReference type="EMBL" id="KAF2155584.1"/>
    </source>
</evidence>
<sequence>MAILPFKILWRFCFVRLDRAVPLKVTRLTSVPPYPYVLKLPSRDKHKIAIHIYIPTRLRGHYEGAVPVHVDFHGGGFFMGSCLEQAPFCAMIAEKLGRIVISVDYRMGPIHKFPAAIHDAEDVVRAVLEPSSPAGTKLRQSIWKKLGYATPPKSSNPQDDGMTTDILDPERLSLSGFSSGGNLALNLAISINTDDVNWPSPLSKYHSQSIPTLLFFPSFDQTILPHERKPLDSLDPEKQAQLMKPSRLGLSRYLSETYLSPEQRQHPRASPGKASLSALIPGTMILLVLCEIDSLARQSEEWVDKVKKEGKAQMVQVEKCDGMRHGWTQFPDFVLSSTEKQEKARVFQQAVTFLEKF</sequence>
<dbReference type="EMBL" id="ML996082">
    <property type="protein sequence ID" value="KAF2155584.1"/>
    <property type="molecule type" value="Genomic_DNA"/>
</dbReference>
<organism evidence="3 4">
    <name type="scientific">Myriangium duriaei CBS 260.36</name>
    <dbReference type="NCBI Taxonomy" id="1168546"/>
    <lineage>
        <taxon>Eukaryota</taxon>
        <taxon>Fungi</taxon>
        <taxon>Dikarya</taxon>
        <taxon>Ascomycota</taxon>
        <taxon>Pezizomycotina</taxon>
        <taxon>Dothideomycetes</taxon>
        <taxon>Dothideomycetidae</taxon>
        <taxon>Myriangiales</taxon>
        <taxon>Myriangiaceae</taxon>
        <taxon>Myriangium</taxon>
    </lineage>
</organism>
<dbReference type="Proteomes" id="UP000799439">
    <property type="component" value="Unassembled WGS sequence"/>
</dbReference>
<evidence type="ECO:0000313" key="4">
    <source>
        <dbReference type="Proteomes" id="UP000799439"/>
    </source>
</evidence>
<dbReference type="PANTHER" id="PTHR23024">
    <property type="entry name" value="ARYLACETAMIDE DEACETYLASE"/>
    <property type="match status" value="1"/>
</dbReference>
<dbReference type="PANTHER" id="PTHR23024:SF24">
    <property type="entry name" value="ALPHA_BETA HYDROLASE FOLD-3 DOMAIN-CONTAINING PROTEIN"/>
    <property type="match status" value="1"/>
</dbReference>
<dbReference type="InterPro" id="IPR050466">
    <property type="entry name" value="Carboxylest/Gibb_receptor"/>
</dbReference>
<dbReference type="Gene3D" id="3.40.50.1820">
    <property type="entry name" value="alpha/beta hydrolase"/>
    <property type="match status" value="1"/>
</dbReference>
<gene>
    <name evidence="3" type="ORF">K461DRAFT_274585</name>
</gene>
<dbReference type="SUPFAM" id="SSF53474">
    <property type="entry name" value="alpha/beta-Hydrolases"/>
    <property type="match status" value="1"/>
</dbReference>
<keyword evidence="1" id="KW-0732">Signal</keyword>
<feature type="domain" description="Alpha/beta hydrolase fold-3" evidence="2">
    <location>
        <begin position="70"/>
        <end position="328"/>
    </location>
</feature>
<reference evidence="3" key="1">
    <citation type="journal article" date="2020" name="Stud. Mycol.">
        <title>101 Dothideomycetes genomes: a test case for predicting lifestyles and emergence of pathogens.</title>
        <authorList>
            <person name="Haridas S."/>
            <person name="Albert R."/>
            <person name="Binder M."/>
            <person name="Bloem J."/>
            <person name="Labutti K."/>
            <person name="Salamov A."/>
            <person name="Andreopoulos B."/>
            <person name="Baker S."/>
            <person name="Barry K."/>
            <person name="Bills G."/>
            <person name="Bluhm B."/>
            <person name="Cannon C."/>
            <person name="Castanera R."/>
            <person name="Culley D."/>
            <person name="Daum C."/>
            <person name="Ezra D."/>
            <person name="Gonzalez J."/>
            <person name="Henrissat B."/>
            <person name="Kuo A."/>
            <person name="Liang C."/>
            <person name="Lipzen A."/>
            <person name="Lutzoni F."/>
            <person name="Magnuson J."/>
            <person name="Mondo S."/>
            <person name="Nolan M."/>
            <person name="Ohm R."/>
            <person name="Pangilinan J."/>
            <person name="Park H.-J."/>
            <person name="Ramirez L."/>
            <person name="Alfaro M."/>
            <person name="Sun H."/>
            <person name="Tritt A."/>
            <person name="Yoshinaga Y."/>
            <person name="Zwiers L.-H."/>
            <person name="Turgeon B."/>
            <person name="Goodwin S."/>
            <person name="Spatafora J."/>
            <person name="Crous P."/>
            <person name="Grigoriev I."/>
        </authorList>
    </citation>
    <scope>NUCLEOTIDE SEQUENCE</scope>
    <source>
        <strain evidence="3">CBS 260.36</strain>
    </source>
</reference>
<dbReference type="Pfam" id="PF07859">
    <property type="entry name" value="Abhydrolase_3"/>
    <property type="match status" value="1"/>
</dbReference>
<comment type="caution">
    <text evidence="3">The sequence shown here is derived from an EMBL/GenBank/DDBJ whole genome shotgun (WGS) entry which is preliminary data.</text>
</comment>
<feature type="signal peptide" evidence="1">
    <location>
        <begin position="1"/>
        <end position="20"/>
    </location>
</feature>
<feature type="chain" id="PRO_5040422248" evidence="1">
    <location>
        <begin position="21"/>
        <end position="357"/>
    </location>
</feature>